<evidence type="ECO:0000313" key="10">
    <source>
        <dbReference type="Proteomes" id="UP001161247"/>
    </source>
</evidence>
<evidence type="ECO:0000256" key="8">
    <source>
        <dbReference type="SAM" id="Phobius"/>
    </source>
</evidence>
<comment type="similarity">
    <text evidence="6">Belongs to the major facilitator superfamily. Phosphate:H(+) symporter (TC 2.A.1.9) family.</text>
</comment>
<dbReference type="PANTHER" id="PTHR11654">
    <property type="entry name" value="OLIGOPEPTIDE TRANSPORTER-RELATED"/>
    <property type="match status" value="1"/>
</dbReference>
<feature type="transmembrane region" description="Helical" evidence="8">
    <location>
        <begin position="192"/>
        <end position="211"/>
    </location>
</feature>
<dbReference type="Pfam" id="PF00854">
    <property type="entry name" value="PTR2"/>
    <property type="match status" value="1"/>
</dbReference>
<feature type="transmembrane region" description="Helical" evidence="8">
    <location>
        <begin position="334"/>
        <end position="351"/>
    </location>
</feature>
<dbReference type="Gene3D" id="1.20.1250.20">
    <property type="entry name" value="MFS general substrate transporter like domains"/>
    <property type="match status" value="1"/>
</dbReference>
<feature type="transmembrane region" description="Helical" evidence="8">
    <location>
        <begin position="217"/>
        <end position="236"/>
    </location>
</feature>
<evidence type="ECO:0000256" key="3">
    <source>
        <dbReference type="ARBA" id="ARBA00022692"/>
    </source>
</evidence>
<keyword evidence="3 8" id="KW-0812">Transmembrane</keyword>
<organism evidence="9 10">
    <name type="scientific">Oldenlandia corymbosa var. corymbosa</name>
    <dbReference type="NCBI Taxonomy" id="529605"/>
    <lineage>
        <taxon>Eukaryota</taxon>
        <taxon>Viridiplantae</taxon>
        <taxon>Streptophyta</taxon>
        <taxon>Embryophyta</taxon>
        <taxon>Tracheophyta</taxon>
        <taxon>Spermatophyta</taxon>
        <taxon>Magnoliopsida</taxon>
        <taxon>eudicotyledons</taxon>
        <taxon>Gunneridae</taxon>
        <taxon>Pentapetalae</taxon>
        <taxon>asterids</taxon>
        <taxon>lamiids</taxon>
        <taxon>Gentianales</taxon>
        <taxon>Rubiaceae</taxon>
        <taxon>Rubioideae</taxon>
        <taxon>Spermacoceae</taxon>
        <taxon>Hedyotis-Oldenlandia complex</taxon>
        <taxon>Oldenlandia</taxon>
    </lineage>
</organism>
<dbReference type="InterPro" id="IPR018456">
    <property type="entry name" value="PTR2_symporter_CS"/>
</dbReference>
<feature type="transmembrane region" description="Helical" evidence="8">
    <location>
        <begin position="450"/>
        <end position="470"/>
    </location>
</feature>
<feature type="transmembrane region" description="Helical" evidence="8">
    <location>
        <begin position="536"/>
        <end position="558"/>
    </location>
</feature>
<evidence type="ECO:0000256" key="4">
    <source>
        <dbReference type="ARBA" id="ARBA00022989"/>
    </source>
</evidence>
<dbReference type="EMBL" id="OX459119">
    <property type="protein sequence ID" value="CAI9096679.1"/>
    <property type="molecule type" value="Genomic_DNA"/>
</dbReference>
<feature type="transmembrane region" description="Helical" evidence="8">
    <location>
        <begin position="72"/>
        <end position="91"/>
    </location>
</feature>
<evidence type="ECO:0000256" key="5">
    <source>
        <dbReference type="ARBA" id="ARBA00023136"/>
    </source>
</evidence>
<feature type="transmembrane region" description="Helical" evidence="8">
    <location>
        <begin position="371"/>
        <end position="391"/>
    </location>
</feature>
<evidence type="ECO:0000256" key="6">
    <source>
        <dbReference type="ARBA" id="ARBA00044504"/>
    </source>
</evidence>
<gene>
    <name evidence="9" type="ORF">OLC1_LOCUS7377</name>
</gene>
<feature type="transmembrane region" description="Helical" evidence="8">
    <location>
        <begin position="98"/>
        <end position="117"/>
    </location>
</feature>
<feature type="compositionally biased region" description="Low complexity" evidence="7">
    <location>
        <begin position="1"/>
        <end position="11"/>
    </location>
</feature>
<feature type="transmembrane region" description="Helical" evidence="8">
    <location>
        <begin position="491"/>
        <end position="511"/>
    </location>
</feature>
<keyword evidence="4 8" id="KW-1133">Transmembrane helix</keyword>
<evidence type="ECO:0000256" key="7">
    <source>
        <dbReference type="SAM" id="MobiDB-lite"/>
    </source>
</evidence>
<dbReference type="InterPro" id="IPR000109">
    <property type="entry name" value="POT_fam"/>
</dbReference>
<feature type="transmembrane region" description="Helical" evidence="8">
    <location>
        <begin position="152"/>
        <end position="171"/>
    </location>
</feature>
<accession>A0AAV1CLY4</accession>
<comment type="subcellular location">
    <subcellularLocation>
        <location evidence="1">Membrane</location>
        <topology evidence="1">Multi-pass membrane protein</topology>
    </subcellularLocation>
</comment>
<reference evidence="9" key="1">
    <citation type="submission" date="2023-03" db="EMBL/GenBank/DDBJ databases">
        <authorList>
            <person name="Julca I."/>
        </authorList>
    </citation>
    <scope>NUCLEOTIDE SEQUENCE</scope>
</reference>
<dbReference type="GO" id="GO:0006857">
    <property type="term" value="P:oligopeptide transport"/>
    <property type="evidence" value="ECO:0007669"/>
    <property type="project" value="InterPro"/>
</dbReference>
<evidence type="ECO:0000256" key="2">
    <source>
        <dbReference type="ARBA" id="ARBA00005982"/>
    </source>
</evidence>
<feature type="compositionally biased region" description="Polar residues" evidence="7">
    <location>
        <begin position="12"/>
        <end position="24"/>
    </location>
</feature>
<proteinExistence type="inferred from homology"/>
<evidence type="ECO:0000256" key="1">
    <source>
        <dbReference type="ARBA" id="ARBA00004141"/>
    </source>
</evidence>
<sequence length="586" mass="64540">MEGEMESSSGSNAVELQGSTADQQPKTGGWVAATLILGIELCERLSTMGIAVNLVTYLNETMNLSSATSANIVTNFLGTSFLLCLFGGFLADTFLGRYRVIAIFAPVQTIGTAMLAISTQVPQLRPPTCASQSRNECQQASSSQMVALYGSLYLIAIGTGGIKSSVSGFGSDQFDENNKREKAQMTLFFSRFFFLISLGTLTAVTLLVYVQDRVSRSWGYGICSVSMFIATLLFLMGTRRYRFKDSCGSPLIHILQVLVAATKKRKLQLPSNSDELFEDIQDVSTRIPHTDQFRCLDKAAVISKETETCKNIASNPWNLSSTTKVEEVKMMIRLLPIWATTIMFWTTYAQMITFSVEQATTLRRKFGHFEIPAASLTVFFVAAILVSLAAYDRLIIPFCKRWTGLPGLTNLQRIGLGLFLASLGMAAAAIAEAKRLSVAKFTAPNTTLPLSVYILIPQFLLIGSGEAFMYSGQLDFFITQSPKAMKTMSTGLFLTTLSMGFFFSSLIVSIVQKITTIGGGKGWVAEKINQGRLDCFYALLALLTFIDFWIYLVCAAWYKPQTTYEKNQEMVTDKVLVVSTMEEVLV</sequence>
<protein>
    <submittedName>
        <fullName evidence="9">OLC1v1032877C1</fullName>
    </submittedName>
</protein>
<keyword evidence="5 8" id="KW-0472">Membrane</keyword>
<dbReference type="InterPro" id="IPR036259">
    <property type="entry name" value="MFS_trans_sf"/>
</dbReference>
<evidence type="ECO:0000313" key="9">
    <source>
        <dbReference type="EMBL" id="CAI9096679.1"/>
    </source>
</evidence>
<feature type="transmembrane region" description="Helical" evidence="8">
    <location>
        <begin position="411"/>
        <end position="430"/>
    </location>
</feature>
<keyword evidence="10" id="KW-1185">Reference proteome</keyword>
<comment type="similarity">
    <text evidence="2">Belongs to the major facilitator superfamily. Proton-dependent oligopeptide transporter (POT/PTR) (TC 2.A.17) family.</text>
</comment>
<dbReference type="Proteomes" id="UP001161247">
    <property type="component" value="Chromosome 2"/>
</dbReference>
<feature type="region of interest" description="Disordered" evidence="7">
    <location>
        <begin position="1"/>
        <end position="24"/>
    </location>
</feature>
<name>A0AAV1CLY4_OLDCO</name>
<dbReference type="GO" id="GO:0016020">
    <property type="term" value="C:membrane"/>
    <property type="evidence" value="ECO:0007669"/>
    <property type="project" value="UniProtKB-SubCell"/>
</dbReference>
<dbReference type="AlphaFoldDB" id="A0AAV1CLY4"/>
<dbReference type="SUPFAM" id="SSF103473">
    <property type="entry name" value="MFS general substrate transporter"/>
    <property type="match status" value="1"/>
</dbReference>
<dbReference type="GO" id="GO:0022857">
    <property type="term" value="F:transmembrane transporter activity"/>
    <property type="evidence" value="ECO:0007669"/>
    <property type="project" value="InterPro"/>
</dbReference>
<dbReference type="PROSITE" id="PS01022">
    <property type="entry name" value="PTR2_1"/>
    <property type="match status" value="1"/>
</dbReference>